<evidence type="ECO:0000313" key="1">
    <source>
        <dbReference type="EMBL" id="GME86767.1"/>
    </source>
</evidence>
<reference evidence="1" key="1">
    <citation type="submission" date="2023-04" db="EMBL/GenBank/DDBJ databases">
        <title>Ambrosiozyma monospora NBRC 10751.</title>
        <authorList>
            <person name="Ichikawa N."/>
            <person name="Sato H."/>
            <person name="Tonouchi N."/>
        </authorList>
    </citation>
    <scope>NUCLEOTIDE SEQUENCE</scope>
    <source>
        <strain evidence="1">NBRC 10751</strain>
    </source>
</reference>
<organism evidence="1 2">
    <name type="scientific">Ambrosiozyma monospora</name>
    <name type="common">Yeast</name>
    <name type="synonym">Endomycopsis monosporus</name>
    <dbReference type="NCBI Taxonomy" id="43982"/>
    <lineage>
        <taxon>Eukaryota</taxon>
        <taxon>Fungi</taxon>
        <taxon>Dikarya</taxon>
        <taxon>Ascomycota</taxon>
        <taxon>Saccharomycotina</taxon>
        <taxon>Pichiomycetes</taxon>
        <taxon>Pichiales</taxon>
        <taxon>Pichiaceae</taxon>
        <taxon>Ambrosiozyma</taxon>
    </lineage>
</organism>
<proteinExistence type="predicted"/>
<gene>
    <name evidence="1" type="ORF">Amon02_000808900</name>
</gene>
<dbReference type="EMBL" id="BSXS01006991">
    <property type="protein sequence ID" value="GME86767.1"/>
    <property type="molecule type" value="Genomic_DNA"/>
</dbReference>
<sequence>MTNENHDPKETSNQAPKGAPPASGTSIATGLLAQAIYLENIIPTPSNTPKTQAQEIALVMICLGPPLIANDPPTQKPAKMAFHASSLFLILLMEQS</sequence>
<dbReference type="Proteomes" id="UP001165064">
    <property type="component" value="Unassembled WGS sequence"/>
</dbReference>
<name>A0ACB5TDH8_AMBMO</name>
<accession>A0ACB5TDH8</accession>
<keyword evidence="2" id="KW-1185">Reference proteome</keyword>
<protein>
    <submittedName>
        <fullName evidence="1">Unnamed protein product</fullName>
    </submittedName>
</protein>
<evidence type="ECO:0000313" key="2">
    <source>
        <dbReference type="Proteomes" id="UP001165064"/>
    </source>
</evidence>
<comment type="caution">
    <text evidence="1">The sequence shown here is derived from an EMBL/GenBank/DDBJ whole genome shotgun (WGS) entry which is preliminary data.</text>
</comment>